<keyword evidence="3 6" id="KW-0805">Transcription regulation</keyword>
<comment type="function">
    <text evidence="6">Component of the Mediator complex, a coactivator involved in the regulated transcription of nearly all RNA polymerase II-dependent genes. Mediator functions as a bridge to convey information from gene-specific regulatory proteins to the basal RNA polymerase II transcription machinery. Mediator is recruited to promoters by direct interactions with regulatory proteins and serves as a scaffold for the assembly of a functional preinitiation complex with RNA polymerase II and the general transcription factors.</text>
</comment>
<dbReference type="OrthoDB" id="337270at2759"/>
<comment type="similarity">
    <text evidence="2 6">Belongs to the Mediator complex subunit 10 family.</text>
</comment>
<dbReference type="VEuPathDB" id="TrichDB:TVAGG3_0476350"/>
<keyword evidence="5 6" id="KW-0539">Nucleus</keyword>
<dbReference type="VEuPathDB" id="TrichDB:TVAG_003920"/>
<dbReference type="FunCoup" id="A2E5A6">
    <property type="interactions" value="351"/>
</dbReference>
<protein>
    <recommendedName>
        <fullName evidence="6">Mediator of RNA polymerase II transcription subunit 10</fullName>
    </recommendedName>
    <alternativeName>
        <fullName evidence="6">Mediator complex subunit 10</fullName>
    </alternativeName>
</protein>
<proteinExistence type="inferred from homology"/>
<reference evidence="7" key="1">
    <citation type="submission" date="2006-10" db="EMBL/GenBank/DDBJ databases">
        <authorList>
            <person name="Amadeo P."/>
            <person name="Zhao Q."/>
            <person name="Wortman J."/>
            <person name="Fraser-Liggett C."/>
            <person name="Carlton J."/>
        </authorList>
    </citation>
    <scope>NUCLEOTIDE SEQUENCE</scope>
    <source>
        <strain evidence="7">G3</strain>
    </source>
</reference>
<dbReference type="SMR" id="A2E5A6"/>
<keyword evidence="6" id="KW-0010">Activator</keyword>
<dbReference type="AlphaFoldDB" id="A2E5A6"/>
<comment type="subcellular location">
    <subcellularLocation>
        <location evidence="1 6">Nucleus</location>
    </subcellularLocation>
</comment>
<dbReference type="GO" id="GO:0016592">
    <property type="term" value="C:mediator complex"/>
    <property type="evidence" value="ECO:0007669"/>
    <property type="project" value="InterPro"/>
</dbReference>
<keyword evidence="4 6" id="KW-0804">Transcription</keyword>
<dbReference type="EMBL" id="DS113306">
    <property type="protein sequence ID" value="EAY12186.1"/>
    <property type="molecule type" value="Genomic_DNA"/>
</dbReference>
<dbReference type="GO" id="GO:0003712">
    <property type="term" value="F:transcription coregulator activity"/>
    <property type="evidence" value="ECO:0007669"/>
    <property type="project" value="InterPro"/>
</dbReference>
<evidence type="ECO:0000256" key="1">
    <source>
        <dbReference type="ARBA" id="ARBA00004123"/>
    </source>
</evidence>
<accession>A2E5A6</accession>
<gene>
    <name evidence="6" type="primary">MED10</name>
    <name evidence="7" type="ORF">TVAG_003920</name>
</gene>
<dbReference type="InParanoid" id="A2E5A6"/>
<evidence type="ECO:0000313" key="8">
    <source>
        <dbReference type="Proteomes" id="UP000001542"/>
    </source>
</evidence>
<evidence type="ECO:0000256" key="6">
    <source>
        <dbReference type="RuleBase" id="RU364146"/>
    </source>
</evidence>
<dbReference type="Proteomes" id="UP000001542">
    <property type="component" value="Unassembled WGS sequence"/>
</dbReference>
<evidence type="ECO:0000313" key="7">
    <source>
        <dbReference type="EMBL" id="EAY12186.1"/>
    </source>
</evidence>
<reference evidence="7" key="2">
    <citation type="journal article" date="2007" name="Science">
        <title>Draft genome sequence of the sexually transmitted pathogen Trichomonas vaginalis.</title>
        <authorList>
            <person name="Carlton J.M."/>
            <person name="Hirt R.P."/>
            <person name="Silva J.C."/>
            <person name="Delcher A.L."/>
            <person name="Schatz M."/>
            <person name="Zhao Q."/>
            <person name="Wortman J.R."/>
            <person name="Bidwell S.L."/>
            <person name="Alsmark U.C.M."/>
            <person name="Besteiro S."/>
            <person name="Sicheritz-Ponten T."/>
            <person name="Noel C.J."/>
            <person name="Dacks J.B."/>
            <person name="Foster P.G."/>
            <person name="Simillion C."/>
            <person name="Van de Peer Y."/>
            <person name="Miranda-Saavedra D."/>
            <person name="Barton G.J."/>
            <person name="Westrop G.D."/>
            <person name="Mueller S."/>
            <person name="Dessi D."/>
            <person name="Fiori P.L."/>
            <person name="Ren Q."/>
            <person name="Paulsen I."/>
            <person name="Zhang H."/>
            <person name="Bastida-Corcuera F.D."/>
            <person name="Simoes-Barbosa A."/>
            <person name="Brown M.T."/>
            <person name="Hayes R.D."/>
            <person name="Mukherjee M."/>
            <person name="Okumura C.Y."/>
            <person name="Schneider R."/>
            <person name="Smith A.J."/>
            <person name="Vanacova S."/>
            <person name="Villalvazo M."/>
            <person name="Haas B.J."/>
            <person name="Pertea M."/>
            <person name="Feldblyum T.V."/>
            <person name="Utterback T.R."/>
            <person name="Shu C.L."/>
            <person name="Osoegawa K."/>
            <person name="de Jong P.J."/>
            <person name="Hrdy I."/>
            <person name="Horvathova L."/>
            <person name="Zubacova Z."/>
            <person name="Dolezal P."/>
            <person name="Malik S.B."/>
            <person name="Logsdon J.M. Jr."/>
            <person name="Henze K."/>
            <person name="Gupta A."/>
            <person name="Wang C.C."/>
            <person name="Dunne R.L."/>
            <person name="Upcroft J.A."/>
            <person name="Upcroft P."/>
            <person name="White O."/>
            <person name="Salzberg S.L."/>
            <person name="Tang P."/>
            <person name="Chiu C.-H."/>
            <person name="Lee Y.-S."/>
            <person name="Embley T.M."/>
            <person name="Coombs G.H."/>
            <person name="Mottram J.C."/>
            <person name="Tachezy J."/>
            <person name="Fraser-Liggett C.M."/>
            <person name="Johnson P.J."/>
        </authorList>
    </citation>
    <scope>NUCLEOTIDE SEQUENCE [LARGE SCALE GENOMIC DNA]</scope>
    <source>
        <strain evidence="7">G3</strain>
    </source>
</reference>
<dbReference type="RefSeq" id="XP_001324409.1">
    <property type="nucleotide sequence ID" value="XM_001324374.1"/>
</dbReference>
<evidence type="ECO:0000256" key="4">
    <source>
        <dbReference type="ARBA" id="ARBA00023163"/>
    </source>
</evidence>
<evidence type="ECO:0000256" key="5">
    <source>
        <dbReference type="ARBA" id="ARBA00023242"/>
    </source>
</evidence>
<name>A2E5A6_TRIV3</name>
<dbReference type="InterPro" id="IPR019145">
    <property type="entry name" value="Mediator_Med10"/>
</dbReference>
<keyword evidence="8" id="KW-1185">Reference proteome</keyword>
<comment type="subunit">
    <text evidence="6">Component of the Mediator complex.</text>
</comment>
<evidence type="ECO:0000256" key="2">
    <source>
        <dbReference type="ARBA" id="ARBA00005389"/>
    </source>
</evidence>
<evidence type="ECO:0000256" key="3">
    <source>
        <dbReference type="ARBA" id="ARBA00023015"/>
    </source>
</evidence>
<dbReference type="OMA" id="FIHLESF"/>
<sequence>MTKTCDMKRISSMSENGKNDEVELELIHLLGQLNDAMKILENLDETNREALIQTITSMINSFNNLHKLESGVVGSVPNQLIEQIDQGNNPDDFSKKLVEECRQSAKRVEEKQKWMQAFKEKLDASIEANFKN</sequence>
<dbReference type="Pfam" id="PF09748">
    <property type="entry name" value="Med10"/>
    <property type="match status" value="1"/>
</dbReference>
<organism evidence="7 8">
    <name type="scientific">Trichomonas vaginalis (strain ATCC PRA-98 / G3)</name>
    <dbReference type="NCBI Taxonomy" id="412133"/>
    <lineage>
        <taxon>Eukaryota</taxon>
        <taxon>Metamonada</taxon>
        <taxon>Parabasalia</taxon>
        <taxon>Trichomonadida</taxon>
        <taxon>Trichomonadidae</taxon>
        <taxon>Trichomonas</taxon>
    </lineage>
</organism>
<dbReference type="STRING" id="5722.A2E5A6"/>
<dbReference type="KEGG" id="tva:4770148"/>
<dbReference type="GO" id="GO:0006357">
    <property type="term" value="P:regulation of transcription by RNA polymerase II"/>
    <property type="evidence" value="ECO:0007669"/>
    <property type="project" value="InterPro"/>
</dbReference>